<dbReference type="PROSITE" id="PS50994">
    <property type="entry name" value="INTEGRASE"/>
    <property type="match status" value="1"/>
</dbReference>
<dbReference type="Pfam" id="PF13565">
    <property type="entry name" value="HTH_32"/>
    <property type="match status" value="1"/>
</dbReference>
<proteinExistence type="predicted"/>
<dbReference type="InterPro" id="IPR036397">
    <property type="entry name" value="RNaseH_sf"/>
</dbReference>
<gene>
    <name evidence="2" type="ORF">ACFOWE_30940</name>
</gene>
<dbReference type="Proteomes" id="UP001595850">
    <property type="component" value="Unassembled WGS sequence"/>
</dbReference>
<dbReference type="PANTHER" id="PTHR47515">
    <property type="entry name" value="LOW CALCIUM RESPONSE LOCUS PROTEIN T"/>
    <property type="match status" value="1"/>
</dbReference>
<protein>
    <submittedName>
        <fullName evidence="2">Integrase core domain-containing protein</fullName>
    </submittedName>
</protein>
<comment type="caution">
    <text evidence="2">The sequence shown here is derived from an EMBL/GenBank/DDBJ whole genome shotgun (WGS) entry which is preliminary data.</text>
</comment>
<reference evidence="3" key="1">
    <citation type="journal article" date="2019" name="Int. J. Syst. Evol. Microbiol.">
        <title>The Global Catalogue of Microorganisms (GCM) 10K type strain sequencing project: providing services to taxonomists for standard genome sequencing and annotation.</title>
        <authorList>
            <consortium name="The Broad Institute Genomics Platform"/>
            <consortium name="The Broad Institute Genome Sequencing Center for Infectious Disease"/>
            <person name="Wu L."/>
            <person name="Ma J."/>
        </authorList>
    </citation>
    <scope>NUCLEOTIDE SEQUENCE [LARGE SCALE GENOMIC DNA]</scope>
    <source>
        <strain evidence="3">TBRC 4489</strain>
    </source>
</reference>
<dbReference type="RefSeq" id="WP_377294110.1">
    <property type="nucleotide sequence ID" value="NZ_JBHSBM010000054.1"/>
</dbReference>
<feature type="domain" description="Integrase catalytic" evidence="1">
    <location>
        <begin position="151"/>
        <end position="339"/>
    </location>
</feature>
<dbReference type="EMBL" id="JBHSBM010000054">
    <property type="protein sequence ID" value="MFC4062731.1"/>
    <property type="molecule type" value="Genomic_DNA"/>
</dbReference>
<organism evidence="2 3">
    <name type="scientific">Planomonospora corallina</name>
    <dbReference type="NCBI Taxonomy" id="1806052"/>
    <lineage>
        <taxon>Bacteria</taxon>
        <taxon>Bacillati</taxon>
        <taxon>Actinomycetota</taxon>
        <taxon>Actinomycetes</taxon>
        <taxon>Streptosporangiales</taxon>
        <taxon>Streptosporangiaceae</taxon>
        <taxon>Planomonospora</taxon>
    </lineage>
</organism>
<dbReference type="Gene3D" id="3.30.420.10">
    <property type="entry name" value="Ribonuclease H-like superfamily/Ribonuclease H"/>
    <property type="match status" value="1"/>
</dbReference>
<keyword evidence="3" id="KW-1185">Reference proteome</keyword>
<evidence type="ECO:0000313" key="2">
    <source>
        <dbReference type="EMBL" id="MFC4062731.1"/>
    </source>
</evidence>
<dbReference type="Pfam" id="PF13683">
    <property type="entry name" value="rve_3"/>
    <property type="match status" value="1"/>
</dbReference>
<dbReference type="InterPro" id="IPR012337">
    <property type="entry name" value="RNaseH-like_sf"/>
</dbReference>
<evidence type="ECO:0000313" key="3">
    <source>
        <dbReference type="Proteomes" id="UP001595850"/>
    </source>
</evidence>
<dbReference type="InterPro" id="IPR001584">
    <property type="entry name" value="Integrase_cat-core"/>
</dbReference>
<accession>A0ABV8IGQ8</accession>
<evidence type="ECO:0000259" key="1">
    <source>
        <dbReference type="PROSITE" id="PS50994"/>
    </source>
</evidence>
<name>A0ABV8IGQ8_9ACTN</name>
<sequence length="353" mass="40807">MSLRFLYLIALRAFGWLALLGRSEAAKDAEIMVLRHEVAVLRRQVVRSKPDWADRAVLAALARLLPPRLRAHRLVTPGTLLAWHRHLVRRRSTYPSRSGRPRMGKEIRELVVRLARENPAWGYRRVHGELARLGHQVSEATVRRILRRRRFGPAPRDADTSWRTFLRAQAQGLLAVDFFHVDTISLKRLYVLFVMEIATRRVHILGVTAHPTGAWTVQQARNLLMNLGGRIGSFRFLIRDRDTKFTAVFDAIFADAGVTVVKTPPRTPRANCYAERWVRTVRAECTDRMLIYNERHLRTVLGEYVDHYNEHRPHQSRAQRPPDHDGQAVVPLEGRIERRRVLGGLINEYHRAA</sequence>
<dbReference type="SUPFAM" id="SSF53098">
    <property type="entry name" value="Ribonuclease H-like"/>
    <property type="match status" value="1"/>
</dbReference>
<dbReference type="PANTHER" id="PTHR47515:SF2">
    <property type="entry name" value="INTEGRASE CORE DOMAIN PROTEIN"/>
    <property type="match status" value="1"/>
</dbReference>